<evidence type="ECO:0000313" key="1">
    <source>
        <dbReference type="EMBL" id="EGG23495.1"/>
    </source>
</evidence>
<reference evidence="2" key="1">
    <citation type="journal article" date="2011" name="Genome Res.">
        <title>Phylogeny-wide analysis of social amoeba genomes highlights ancient origins for complex intercellular communication.</title>
        <authorList>
            <person name="Heidel A.J."/>
            <person name="Lawal H.M."/>
            <person name="Felder M."/>
            <person name="Schilde C."/>
            <person name="Helps N.R."/>
            <person name="Tunggal B."/>
            <person name="Rivero F."/>
            <person name="John U."/>
            <person name="Schleicher M."/>
            <person name="Eichinger L."/>
            <person name="Platzer M."/>
            <person name="Noegel A.A."/>
            <person name="Schaap P."/>
            <person name="Gloeckner G."/>
        </authorList>
    </citation>
    <scope>NUCLEOTIDE SEQUENCE [LARGE SCALE GENOMIC DNA]</scope>
    <source>
        <strain evidence="2">SH3</strain>
    </source>
</reference>
<name>F4PLS3_CACFS</name>
<evidence type="ECO:0008006" key="3">
    <source>
        <dbReference type="Google" id="ProtNLM"/>
    </source>
</evidence>
<dbReference type="EMBL" id="GL883008">
    <property type="protein sequence ID" value="EGG23495.1"/>
    <property type="molecule type" value="Genomic_DNA"/>
</dbReference>
<dbReference type="OrthoDB" id="22673at2759"/>
<dbReference type="RefSeq" id="XP_004361346.1">
    <property type="nucleotide sequence ID" value="XM_004361289.1"/>
</dbReference>
<dbReference type="KEGG" id="dfa:DFA_05628"/>
<dbReference type="AlphaFoldDB" id="F4PLS3"/>
<dbReference type="Gene3D" id="2.90.10.10">
    <property type="entry name" value="Bulb-type lectin domain"/>
    <property type="match status" value="2"/>
</dbReference>
<dbReference type="SUPFAM" id="SSF51110">
    <property type="entry name" value="alpha-D-mannose-specific plant lectins"/>
    <property type="match status" value="2"/>
</dbReference>
<proteinExistence type="predicted"/>
<dbReference type="Proteomes" id="UP000007797">
    <property type="component" value="Unassembled WGS sequence"/>
</dbReference>
<dbReference type="InterPro" id="IPR036426">
    <property type="entry name" value="Bulb-type_lectin_dom_sf"/>
</dbReference>
<sequence length="466" mass="51712">MWNIATVPSYPDTFQLVSRSTGKCLQVYQDTKYHGMMQTCGSTTDMGTRYQLFRKYSSITVEPTYNRIAIGLTPGANVYSDGAILSPGFTLSVNDYSLVLDYTGQFILYSPTRTVLWSMSGPTPVLTTMPYGKFTYDGNLCSYKGSTAEFCTETNTLGGVYLNMVPPGSYDRPWGIVIQNSSGRMVWGRFGTSTTVSGFYSLIPGSFLDALTTTNNKLGPGEFITNGRDYLTLTSTGQTQFWVRNPYHNGQLKWEMSNPNGIEGPFTTTIQSNGNICTQNKNGQRVWCAAEKSIDYSRYLYVPPNDGNDVNWGFITHDGSNFAGWGQFNIPVSTWSNYVMQGTSWTNSLNNGVIKVEKSSTFLTTLTYLVPNGPVVTLVPEYSGTWSKVNAWSSSGRYAFIATNTANCVQMFTTVQWKQEFLAAQPNYLVAIPAIPEFVLLNSNGQLIWSGIRDGFWNSSSSQCNW</sequence>
<protein>
    <recommendedName>
        <fullName evidence="3">Bulb-type lectin domain-containing protein</fullName>
    </recommendedName>
</protein>
<dbReference type="GeneID" id="14875222"/>
<organism evidence="1 2">
    <name type="scientific">Cavenderia fasciculata</name>
    <name type="common">Slime mold</name>
    <name type="synonym">Dictyostelium fasciculatum</name>
    <dbReference type="NCBI Taxonomy" id="261658"/>
    <lineage>
        <taxon>Eukaryota</taxon>
        <taxon>Amoebozoa</taxon>
        <taxon>Evosea</taxon>
        <taxon>Eumycetozoa</taxon>
        <taxon>Dictyostelia</taxon>
        <taxon>Acytosteliales</taxon>
        <taxon>Cavenderiaceae</taxon>
        <taxon>Cavenderia</taxon>
    </lineage>
</organism>
<gene>
    <name evidence="1" type="ORF">DFA_05628</name>
</gene>
<keyword evidence="2" id="KW-1185">Reference proteome</keyword>
<evidence type="ECO:0000313" key="2">
    <source>
        <dbReference type="Proteomes" id="UP000007797"/>
    </source>
</evidence>
<accession>F4PLS3</accession>